<comment type="caution">
    <text evidence="1">The sequence shown here is derived from an EMBL/GenBank/DDBJ whole genome shotgun (WGS) entry which is preliminary data.</text>
</comment>
<proteinExistence type="predicted"/>
<dbReference type="OrthoDB" id="2147421at2759"/>
<dbReference type="AlphaFoldDB" id="A0A507DUU8"/>
<dbReference type="Proteomes" id="UP000320333">
    <property type="component" value="Unassembled WGS sequence"/>
</dbReference>
<sequence length="535" mass="59217">MTPLHITQLPTETLFKIFLLTNSPKCAFSIIPRVCKAFSTVVSHRSIPLLANVEIISEEEEDGSNGSPVTLIQNPERTIILPTFRRVRVVGTVAPPPPLTPAPLLKVEGYPSPDWTIHSSSSSLYTTSSTSSDSNGTANSSVVYVGVERTLKVHVCAIPEDPDTLVRYIQQLMARGVCSKFGHLDRAVRVLFGTVQVAGRRRNTSPAVLGGFLRALKPVNITLWWWDSELIANLPSTAATSLCLPNMLPDGHIQARDMQLLTHHQHLPTTGTSSASSTTATTTSHLKRLELFRPLPRQPWGLEAGAFAPLSALTNLCELVVRSGRLIGTQETLVTAILGLKKLKVLELPWSIDSRLGTRVLRELSELESLQYLQVTSPDFFQQIPTHPWRTVGQQQQQQSRQSAVREYAPGVVRLKTLGLNFMEPDVADLAVMVEGIIRCMPELETISIRINARHSNDTNGTAAHTYDFYGTIARDFLVRWLRRLESACPNLTDVGLELGMRMWGSRKSYADELVLAFATSRMRVRMCSPMGRIG</sequence>
<keyword evidence="2" id="KW-1185">Reference proteome</keyword>
<dbReference type="Gene3D" id="3.80.10.10">
    <property type="entry name" value="Ribonuclease Inhibitor"/>
    <property type="match status" value="1"/>
</dbReference>
<dbReference type="EMBL" id="QEAP01000845">
    <property type="protein sequence ID" value="TPX55524.1"/>
    <property type="molecule type" value="Genomic_DNA"/>
</dbReference>
<gene>
    <name evidence="1" type="ORF">CcCBS67573_g09460</name>
</gene>
<accession>A0A507DUU8</accession>
<evidence type="ECO:0000313" key="1">
    <source>
        <dbReference type="EMBL" id="TPX55524.1"/>
    </source>
</evidence>
<protein>
    <recommendedName>
        <fullName evidence="3">F-box domain-containing protein</fullName>
    </recommendedName>
</protein>
<evidence type="ECO:0008006" key="3">
    <source>
        <dbReference type="Google" id="ProtNLM"/>
    </source>
</evidence>
<name>A0A507DUU8_9FUNG</name>
<organism evidence="1 2">
    <name type="scientific">Chytriomyces confervae</name>
    <dbReference type="NCBI Taxonomy" id="246404"/>
    <lineage>
        <taxon>Eukaryota</taxon>
        <taxon>Fungi</taxon>
        <taxon>Fungi incertae sedis</taxon>
        <taxon>Chytridiomycota</taxon>
        <taxon>Chytridiomycota incertae sedis</taxon>
        <taxon>Chytridiomycetes</taxon>
        <taxon>Chytridiales</taxon>
        <taxon>Chytriomycetaceae</taxon>
        <taxon>Chytriomyces</taxon>
    </lineage>
</organism>
<evidence type="ECO:0000313" key="2">
    <source>
        <dbReference type="Proteomes" id="UP000320333"/>
    </source>
</evidence>
<reference evidence="1 2" key="1">
    <citation type="journal article" date="2019" name="Sci. Rep.">
        <title>Comparative genomics of chytrid fungi reveal insights into the obligate biotrophic and pathogenic lifestyle of Synchytrium endobioticum.</title>
        <authorList>
            <person name="van de Vossenberg B.T.L.H."/>
            <person name="Warris S."/>
            <person name="Nguyen H.D.T."/>
            <person name="van Gent-Pelzer M.P.E."/>
            <person name="Joly D.L."/>
            <person name="van de Geest H.C."/>
            <person name="Bonants P.J.M."/>
            <person name="Smith D.S."/>
            <person name="Levesque C.A."/>
            <person name="van der Lee T.A.J."/>
        </authorList>
    </citation>
    <scope>NUCLEOTIDE SEQUENCE [LARGE SCALE GENOMIC DNA]</scope>
    <source>
        <strain evidence="1 2">CBS 675.73</strain>
    </source>
</reference>
<dbReference type="InterPro" id="IPR032675">
    <property type="entry name" value="LRR_dom_sf"/>
</dbReference>